<sequence>METMTGNITETPGTTEQAIINNLYSLWRFVGRRAGILQEMPAFSATTPLASDWPKRIFAPEADKEVFSNLPALIRERQLPEIMALTQTTGEQFADTLLAAGFTETSRLQGMIIDTTAVTLPENNPGFRFQRVATAADAQLYAAIASASFGYHVDGSILETLLHQEDKIRLFIGYQQDVPSSCGFIYFDEDGYAGLHMIGTLPEFRGQGLAAEVTVQLLKEGIQLGRTKCVLHASVAGERVYTRLGFKAVKQVINYKLA</sequence>
<dbReference type="AlphaFoldDB" id="A0A3S1JHN6"/>
<organism evidence="1 2">
    <name type="scientific">Chitinophaga solisilvae</name>
    <dbReference type="NCBI Taxonomy" id="1233460"/>
    <lineage>
        <taxon>Bacteria</taxon>
        <taxon>Pseudomonadati</taxon>
        <taxon>Bacteroidota</taxon>
        <taxon>Chitinophagia</taxon>
        <taxon>Chitinophagales</taxon>
        <taxon>Chitinophagaceae</taxon>
        <taxon>Chitinophaga</taxon>
    </lineage>
</organism>
<dbReference type="Pfam" id="PF13673">
    <property type="entry name" value="Acetyltransf_10"/>
    <property type="match status" value="1"/>
</dbReference>
<keyword evidence="2" id="KW-1185">Reference proteome</keyword>
<dbReference type="SUPFAM" id="SSF55729">
    <property type="entry name" value="Acyl-CoA N-acyltransferases (Nat)"/>
    <property type="match status" value="1"/>
</dbReference>
<proteinExistence type="predicted"/>
<dbReference type="GO" id="GO:0016747">
    <property type="term" value="F:acyltransferase activity, transferring groups other than amino-acyl groups"/>
    <property type="evidence" value="ECO:0007669"/>
    <property type="project" value="InterPro"/>
</dbReference>
<dbReference type="PROSITE" id="PS51186">
    <property type="entry name" value="GNAT"/>
    <property type="match status" value="1"/>
</dbReference>
<accession>A0A3S1JHN6</accession>
<dbReference type="InterPro" id="IPR000182">
    <property type="entry name" value="GNAT_dom"/>
</dbReference>
<name>A0A3S1JHN6_9BACT</name>
<dbReference type="InterPro" id="IPR016181">
    <property type="entry name" value="Acyl_CoA_acyltransferase"/>
</dbReference>
<evidence type="ECO:0000313" key="1">
    <source>
        <dbReference type="EMBL" id="NSL85959.1"/>
    </source>
</evidence>
<dbReference type="Gene3D" id="3.40.630.30">
    <property type="match status" value="1"/>
</dbReference>
<reference evidence="1" key="1">
    <citation type="submission" date="2020-05" db="EMBL/GenBank/DDBJ databases">
        <title>Chitinophaga laudate sp. nov., isolated from a tropical peat swamp.</title>
        <authorList>
            <person name="Goh C.B.S."/>
            <person name="Lee M.S."/>
            <person name="Parimannan S."/>
            <person name="Pasbakhsh P."/>
            <person name="Yule C.M."/>
            <person name="Rajandas H."/>
            <person name="Loke S."/>
            <person name="Croft L."/>
            <person name="Tan J.B.L."/>
        </authorList>
    </citation>
    <scope>NUCLEOTIDE SEQUENCE</scope>
    <source>
        <strain evidence="1">Mgbs1</strain>
    </source>
</reference>
<comment type="caution">
    <text evidence="1">The sequence shown here is derived from an EMBL/GenBank/DDBJ whole genome shotgun (WGS) entry which is preliminary data.</text>
</comment>
<dbReference type="EMBL" id="RIAR02000001">
    <property type="protein sequence ID" value="NSL85959.1"/>
    <property type="molecule type" value="Genomic_DNA"/>
</dbReference>
<protein>
    <submittedName>
        <fullName evidence="1">GNAT family N-acetyltransferase</fullName>
    </submittedName>
</protein>
<dbReference type="OrthoDB" id="1096234at2"/>
<evidence type="ECO:0000313" key="2">
    <source>
        <dbReference type="Proteomes" id="UP000281028"/>
    </source>
</evidence>
<dbReference type="Proteomes" id="UP000281028">
    <property type="component" value="Unassembled WGS sequence"/>
</dbReference>
<gene>
    <name evidence="1" type="ORF">ECE50_003890</name>
</gene>
<dbReference type="CDD" id="cd04301">
    <property type="entry name" value="NAT_SF"/>
    <property type="match status" value="1"/>
</dbReference>